<sequence>MSSLVLTDSSQLTFDSQHLGRRRMLVKPPSLPFCAGAENLKKKNTIKQASLATWSKALLLKNGNGEIVVRFRLSVLKGYKY</sequence>
<evidence type="ECO:0000313" key="1">
    <source>
        <dbReference type="EMBL" id="CAD7406286.1"/>
    </source>
</evidence>
<name>A0A7R9H2B6_TIMPO</name>
<protein>
    <submittedName>
        <fullName evidence="1">Uncharacterized protein</fullName>
    </submittedName>
</protein>
<accession>A0A7R9H2B6</accession>
<proteinExistence type="predicted"/>
<organism evidence="1">
    <name type="scientific">Timema poppense</name>
    <name type="common">Walking stick</name>
    <dbReference type="NCBI Taxonomy" id="170557"/>
    <lineage>
        <taxon>Eukaryota</taxon>
        <taxon>Metazoa</taxon>
        <taxon>Ecdysozoa</taxon>
        <taxon>Arthropoda</taxon>
        <taxon>Hexapoda</taxon>
        <taxon>Insecta</taxon>
        <taxon>Pterygota</taxon>
        <taxon>Neoptera</taxon>
        <taxon>Polyneoptera</taxon>
        <taxon>Phasmatodea</taxon>
        <taxon>Timematodea</taxon>
        <taxon>Timematoidea</taxon>
        <taxon>Timematidae</taxon>
        <taxon>Timema</taxon>
    </lineage>
</organism>
<dbReference type="EMBL" id="OD002842">
    <property type="protein sequence ID" value="CAD7406286.1"/>
    <property type="molecule type" value="Genomic_DNA"/>
</dbReference>
<reference evidence="1" key="1">
    <citation type="submission" date="2020-11" db="EMBL/GenBank/DDBJ databases">
        <authorList>
            <person name="Tran Van P."/>
        </authorList>
    </citation>
    <scope>NUCLEOTIDE SEQUENCE</scope>
</reference>
<gene>
    <name evidence="1" type="ORF">TPSB3V08_LOCUS5359</name>
</gene>
<dbReference type="AlphaFoldDB" id="A0A7R9H2B6"/>